<dbReference type="InterPro" id="IPR003399">
    <property type="entry name" value="Mce/MlaD"/>
</dbReference>
<comment type="caution">
    <text evidence="9">The sequence shown here is derived from an EMBL/GenBank/DDBJ whole genome shotgun (WGS) entry which is preliminary data.</text>
</comment>
<accession>A0ABV7GP60</accession>
<sequence>MSDPNADPTPGAGPAEANVRRRSRGLLSRVSFIWAVPLLALAISLGVAWQSYSGRGVLIEIGFESASGIGADETDLRYRDVVVGSVEEVSFSDDLSEVVVSVRVTREIVPYLDEDAEFWVVEPEVSVRGISGLDTVLSGVYIEGTWDSEAGTAQTRFTGLAEAPLVDPTRPGTPIELRARDGNSIANGAPVLYKGIRVGEVESPQLSPNGEGVVIRAFVEAPYDRLLSTNTRFWDISGVSVTLGSGGVSLDFSSLASLVEGGVSFDTLVSGGDPIEPGQAYQLFGDEEAAQASLLTDGTAQTLELLAVFDGVVSGLSEGTAVRFQGVPVGEVTGVAMVAEDVGDRKVVRLNATLAVSPPRLGLGEGATTEEALSLLDDYVVQGLRARLASASLLSNQLVVELIEVPDADPAWIVNRQGRPPELPTVDSDLADLNATAQGVFQRINELPIEEVLASAERMLDSVTNLVNSEDTRAVLPGVTETLADIRSVVPEVNETLDTVRGAVPSLEATFAEARAVLAEAREVVTEIREAGISEKVEEAFNSTVSAAGSVEDAAAGLPPLVARLDTLVLRAEATLSTFSDSSRLVTSTLSTLRSISEASEAVRNLARTLQRNPNSIILGR</sequence>
<feature type="domain" description="Mce/MlaD" evidence="8">
    <location>
        <begin position="56"/>
        <end position="143"/>
    </location>
</feature>
<keyword evidence="5 7" id="KW-1133">Transmembrane helix</keyword>
<gene>
    <name evidence="9" type="ORF">ACFOGP_04130</name>
</gene>
<dbReference type="InterPro" id="IPR051800">
    <property type="entry name" value="PqiA-PqiB_transport"/>
</dbReference>
<evidence type="ECO:0000259" key="8">
    <source>
        <dbReference type="Pfam" id="PF02470"/>
    </source>
</evidence>
<dbReference type="EMBL" id="JBHRTB010000010">
    <property type="protein sequence ID" value="MFC3141880.1"/>
    <property type="molecule type" value="Genomic_DNA"/>
</dbReference>
<evidence type="ECO:0000313" key="10">
    <source>
        <dbReference type="Proteomes" id="UP001595632"/>
    </source>
</evidence>
<evidence type="ECO:0000256" key="7">
    <source>
        <dbReference type="SAM" id="Phobius"/>
    </source>
</evidence>
<proteinExistence type="predicted"/>
<dbReference type="PANTHER" id="PTHR30462:SF0">
    <property type="entry name" value="INTERMEMBRANE TRANSPORT PROTEIN YEBT"/>
    <property type="match status" value="1"/>
</dbReference>
<feature type="domain" description="Mce/MlaD" evidence="8">
    <location>
        <begin position="309"/>
        <end position="403"/>
    </location>
</feature>
<evidence type="ECO:0000256" key="3">
    <source>
        <dbReference type="ARBA" id="ARBA00022519"/>
    </source>
</evidence>
<evidence type="ECO:0000313" key="9">
    <source>
        <dbReference type="EMBL" id="MFC3141880.1"/>
    </source>
</evidence>
<feature type="transmembrane region" description="Helical" evidence="7">
    <location>
        <begin position="30"/>
        <end position="49"/>
    </location>
</feature>
<organism evidence="9 10">
    <name type="scientific">Psychromarinibacter halotolerans</name>
    <dbReference type="NCBI Taxonomy" id="1775175"/>
    <lineage>
        <taxon>Bacteria</taxon>
        <taxon>Pseudomonadati</taxon>
        <taxon>Pseudomonadota</taxon>
        <taxon>Alphaproteobacteria</taxon>
        <taxon>Rhodobacterales</taxon>
        <taxon>Paracoccaceae</taxon>
        <taxon>Psychromarinibacter</taxon>
    </lineage>
</organism>
<evidence type="ECO:0000256" key="4">
    <source>
        <dbReference type="ARBA" id="ARBA00022692"/>
    </source>
</evidence>
<protein>
    <submittedName>
        <fullName evidence="9">Intermembrane transport protein PqiB</fullName>
    </submittedName>
</protein>
<keyword evidence="3" id="KW-0997">Cell inner membrane</keyword>
<name>A0ABV7GP60_9RHOB</name>
<evidence type="ECO:0000256" key="2">
    <source>
        <dbReference type="ARBA" id="ARBA00022475"/>
    </source>
</evidence>
<dbReference type="PANTHER" id="PTHR30462">
    <property type="entry name" value="INTERMEMBRANE TRANSPORT PROTEIN PQIB-RELATED"/>
    <property type="match status" value="1"/>
</dbReference>
<reference evidence="10" key="1">
    <citation type="journal article" date="2019" name="Int. J. Syst. Evol. Microbiol.">
        <title>The Global Catalogue of Microorganisms (GCM) 10K type strain sequencing project: providing services to taxonomists for standard genome sequencing and annotation.</title>
        <authorList>
            <consortium name="The Broad Institute Genomics Platform"/>
            <consortium name="The Broad Institute Genome Sequencing Center for Infectious Disease"/>
            <person name="Wu L."/>
            <person name="Ma J."/>
        </authorList>
    </citation>
    <scope>NUCLEOTIDE SEQUENCE [LARGE SCALE GENOMIC DNA]</scope>
    <source>
        <strain evidence="10">KCTC 52366</strain>
    </source>
</reference>
<comment type="subcellular location">
    <subcellularLocation>
        <location evidence="1">Cell inner membrane</location>
    </subcellularLocation>
</comment>
<feature type="domain" description="Mce/MlaD" evidence="8">
    <location>
        <begin position="172"/>
        <end position="233"/>
    </location>
</feature>
<dbReference type="Pfam" id="PF02470">
    <property type="entry name" value="MlaD"/>
    <property type="match status" value="3"/>
</dbReference>
<keyword evidence="2" id="KW-1003">Cell membrane</keyword>
<keyword evidence="10" id="KW-1185">Reference proteome</keyword>
<dbReference type="RefSeq" id="WP_275631872.1">
    <property type="nucleotide sequence ID" value="NZ_JARGYD010000002.1"/>
</dbReference>
<evidence type="ECO:0000256" key="5">
    <source>
        <dbReference type="ARBA" id="ARBA00022989"/>
    </source>
</evidence>
<evidence type="ECO:0000256" key="6">
    <source>
        <dbReference type="ARBA" id="ARBA00023136"/>
    </source>
</evidence>
<keyword evidence="4 7" id="KW-0812">Transmembrane</keyword>
<keyword evidence="6 7" id="KW-0472">Membrane</keyword>
<dbReference type="Proteomes" id="UP001595632">
    <property type="component" value="Unassembled WGS sequence"/>
</dbReference>
<evidence type="ECO:0000256" key="1">
    <source>
        <dbReference type="ARBA" id="ARBA00004533"/>
    </source>
</evidence>